<evidence type="ECO:0000313" key="2">
    <source>
        <dbReference type="Proteomes" id="UP000243081"/>
    </source>
</evidence>
<sequence length="86" mass="8919">MSVFIDGIGVISGALGIIQFAKDNIPSDPPEGDVAATYAWDTHNEYLGKSGGAYIKAGDIHDFTLNQDSGGTRAEYVGVSAAKDAV</sequence>
<evidence type="ECO:0000313" key="1">
    <source>
        <dbReference type="EMBL" id="OAR01232.1"/>
    </source>
</evidence>
<name>A0A179IH75_CORDF</name>
<dbReference type="AlphaFoldDB" id="A0A179IH75"/>
<organism evidence="1 2">
    <name type="scientific">Cordyceps confragosa</name>
    <name type="common">Lecanicillium lecanii</name>
    <dbReference type="NCBI Taxonomy" id="2714763"/>
    <lineage>
        <taxon>Eukaryota</taxon>
        <taxon>Fungi</taxon>
        <taxon>Dikarya</taxon>
        <taxon>Ascomycota</taxon>
        <taxon>Pezizomycotina</taxon>
        <taxon>Sordariomycetes</taxon>
        <taxon>Hypocreomycetidae</taxon>
        <taxon>Hypocreales</taxon>
        <taxon>Cordycipitaceae</taxon>
        <taxon>Akanthomyces</taxon>
    </lineage>
</organism>
<dbReference type="OrthoDB" id="5365129at2759"/>
<dbReference type="EMBL" id="LUKN01001293">
    <property type="protein sequence ID" value="OAR01232.1"/>
    <property type="molecule type" value="Genomic_DNA"/>
</dbReference>
<protein>
    <submittedName>
        <fullName evidence="1">Uncharacterized protein</fullName>
    </submittedName>
</protein>
<reference evidence="1 2" key="1">
    <citation type="submission" date="2016-03" db="EMBL/GenBank/DDBJ databases">
        <title>Fine-scale spatial genetic structure of a fungal parasite of coffee scale insects.</title>
        <authorList>
            <person name="Jackson D."/>
            <person name="Zemenick K.A."/>
            <person name="Malloure B."/>
            <person name="Quandt C.A."/>
            <person name="James T.Y."/>
        </authorList>
    </citation>
    <scope>NUCLEOTIDE SEQUENCE [LARGE SCALE GENOMIC DNA]</scope>
    <source>
        <strain evidence="1 2">UM487</strain>
    </source>
</reference>
<dbReference type="Proteomes" id="UP000243081">
    <property type="component" value="Unassembled WGS sequence"/>
</dbReference>
<comment type="caution">
    <text evidence="1">The sequence shown here is derived from an EMBL/GenBank/DDBJ whole genome shotgun (WGS) entry which is preliminary data.</text>
</comment>
<accession>A0A179IH75</accession>
<gene>
    <name evidence="1" type="ORF">LLEC1_00185</name>
</gene>
<proteinExistence type="predicted"/>
<keyword evidence="2" id="KW-1185">Reference proteome</keyword>